<comment type="pathway">
    <text evidence="2 9">Purine metabolism; 7-cyano-7-deazaguanine biosynthesis.</text>
</comment>
<evidence type="ECO:0000256" key="4">
    <source>
        <dbReference type="ARBA" id="ARBA00018141"/>
    </source>
</evidence>
<dbReference type="PANTHER" id="PTHR12589">
    <property type="entry name" value="PYRUVOYL TETRAHYDROBIOPTERIN SYNTHASE"/>
    <property type="match status" value="1"/>
</dbReference>
<organism evidence="10 11">
    <name type="scientific">Afipia carboxydohydrogena</name>
    <name type="common">Pseudomonas carboxydohydrogena</name>
    <dbReference type="NCBI Taxonomy" id="290"/>
    <lineage>
        <taxon>Bacteria</taxon>
        <taxon>Pseudomonadati</taxon>
        <taxon>Pseudomonadota</taxon>
        <taxon>Alphaproteobacteria</taxon>
        <taxon>Hyphomicrobiales</taxon>
        <taxon>Nitrobacteraceae</taxon>
        <taxon>Afipia</taxon>
    </lineage>
</organism>
<comment type="similarity">
    <text evidence="3 9">Belongs to the PTPS family. QueD subfamily.</text>
</comment>
<dbReference type="NCBIfam" id="TIGR03367">
    <property type="entry name" value="queuosine_QueD"/>
    <property type="match status" value="1"/>
</dbReference>
<evidence type="ECO:0000313" key="10">
    <source>
        <dbReference type="EMBL" id="WEF50979.1"/>
    </source>
</evidence>
<comment type="cofactor">
    <cofactor evidence="9">
        <name>Zn(2+)</name>
        <dbReference type="ChEBI" id="CHEBI:29105"/>
    </cofactor>
    <text evidence="9">Binds 1 zinc ion per subunit.</text>
</comment>
<evidence type="ECO:0000256" key="5">
    <source>
        <dbReference type="ARBA" id="ARBA00022723"/>
    </source>
</evidence>
<evidence type="ECO:0000313" key="11">
    <source>
        <dbReference type="Proteomes" id="UP001213907"/>
    </source>
</evidence>
<dbReference type="PIRSF" id="PIRSF006113">
    <property type="entry name" value="PTP_synth"/>
    <property type="match status" value="1"/>
</dbReference>
<evidence type="ECO:0000256" key="7">
    <source>
        <dbReference type="ARBA" id="ARBA00023239"/>
    </source>
</evidence>
<dbReference type="GO" id="GO:0070497">
    <property type="term" value="F:6-carboxytetrahydropterin synthase activity"/>
    <property type="evidence" value="ECO:0007669"/>
    <property type="project" value="UniProtKB-EC"/>
</dbReference>
<evidence type="ECO:0000256" key="9">
    <source>
        <dbReference type="PIRNR" id="PIRNR006113"/>
    </source>
</evidence>
<keyword evidence="6 9" id="KW-0862">Zinc</keyword>
<comment type="catalytic activity">
    <reaction evidence="8 9">
        <text>7,8-dihydroneopterin 3'-triphosphate + H2O = 6-carboxy-5,6,7,8-tetrahydropterin + triphosphate + acetaldehyde + 2 H(+)</text>
        <dbReference type="Rhea" id="RHEA:27966"/>
        <dbReference type="ChEBI" id="CHEBI:15343"/>
        <dbReference type="ChEBI" id="CHEBI:15377"/>
        <dbReference type="ChEBI" id="CHEBI:15378"/>
        <dbReference type="ChEBI" id="CHEBI:18036"/>
        <dbReference type="ChEBI" id="CHEBI:58462"/>
        <dbReference type="ChEBI" id="CHEBI:61032"/>
        <dbReference type="EC" id="4.1.2.50"/>
    </reaction>
</comment>
<evidence type="ECO:0000256" key="2">
    <source>
        <dbReference type="ARBA" id="ARBA00005061"/>
    </source>
</evidence>
<gene>
    <name evidence="10" type="primary">queD</name>
    <name evidence="10" type="ORF">AFIC_002538</name>
</gene>
<protein>
    <recommendedName>
        <fullName evidence="4 9">6-carboxy-5,6,7,8-tetrahydropterin synthase</fullName>
        <ecNumber evidence="9">4.-.-.-</ecNumber>
    </recommendedName>
</protein>
<dbReference type="Gene3D" id="3.30.479.10">
    <property type="entry name" value="6-pyruvoyl tetrahydropterin synthase/QueD"/>
    <property type="match status" value="1"/>
</dbReference>
<comment type="function">
    <text evidence="1">Catalyzes the conversion of 7,8-dihydroneopterin triphosphate (H2NTP) to 6-carboxy-5,6,7,8-tetrahydropterin (CPH4) and acetaldehyde.</text>
</comment>
<dbReference type="RefSeq" id="WP_275246600.1">
    <property type="nucleotide sequence ID" value="NZ_BAABDX010000001.1"/>
</dbReference>
<dbReference type="Pfam" id="PF01242">
    <property type="entry name" value="PTPS"/>
    <property type="match status" value="1"/>
</dbReference>
<dbReference type="PANTHER" id="PTHR12589:SF7">
    <property type="entry name" value="6-PYRUVOYL TETRAHYDROBIOPTERIN SYNTHASE"/>
    <property type="match status" value="1"/>
</dbReference>
<dbReference type="InterPro" id="IPR038418">
    <property type="entry name" value="6-PTP_synth/QueD_sf"/>
</dbReference>
<keyword evidence="5 9" id="KW-0479">Metal-binding</keyword>
<dbReference type="InterPro" id="IPR007115">
    <property type="entry name" value="6-PTP_synth/QueD"/>
</dbReference>
<sequence>MRISQAFRFEAAHRLPNVSPAHRCHRMHGHSYRIEVLLNGSIDPHTGFVVDFFDVEEAFEPLLQILDHNCLNEVPGLENPTAENIAIWIWERARPRLPQLSSVRVYETPDCWAEYDGPDPIV</sequence>
<keyword evidence="9" id="KW-0671">Queuosine biosynthesis</keyword>
<evidence type="ECO:0000256" key="8">
    <source>
        <dbReference type="ARBA" id="ARBA00048807"/>
    </source>
</evidence>
<evidence type="ECO:0000256" key="6">
    <source>
        <dbReference type="ARBA" id="ARBA00022833"/>
    </source>
</evidence>
<evidence type="ECO:0000256" key="1">
    <source>
        <dbReference type="ARBA" id="ARBA00002285"/>
    </source>
</evidence>
<keyword evidence="7 9" id="KW-0456">Lyase</keyword>
<reference evidence="10 11" key="1">
    <citation type="submission" date="2022-11" db="EMBL/GenBank/DDBJ databases">
        <authorList>
            <person name="Siebert D."/>
            <person name="Busche T."/>
            <person name="Saydam E."/>
            <person name="Kalinowski J."/>
            <person name="Ruckert C."/>
            <person name="Blombach B."/>
        </authorList>
    </citation>
    <scope>NUCLEOTIDE SEQUENCE [LARGE SCALE GENOMIC DNA]</scope>
    <source>
        <strain evidence="10 11">DSM 1083</strain>
    </source>
</reference>
<dbReference type="Proteomes" id="UP001213907">
    <property type="component" value="Chromosome"/>
</dbReference>
<accession>A0ABY8BLW7</accession>
<dbReference type="EMBL" id="CP113162">
    <property type="protein sequence ID" value="WEF50979.1"/>
    <property type="molecule type" value="Genomic_DNA"/>
</dbReference>
<dbReference type="SUPFAM" id="SSF55620">
    <property type="entry name" value="Tetrahydrobiopterin biosynthesis enzymes-like"/>
    <property type="match status" value="1"/>
</dbReference>
<name>A0ABY8BLW7_AFICR</name>
<keyword evidence="11" id="KW-1185">Reference proteome</keyword>
<proteinExistence type="inferred from homology"/>
<dbReference type="EC" id="4.-.-.-" evidence="9"/>
<evidence type="ECO:0000256" key="3">
    <source>
        <dbReference type="ARBA" id="ARBA00008900"/>
    </source>
</evidence>